<reference evidence="2 3" key="1">
    <citation type="submission" date="2019-10" db="EMBL/GenBank/DDBJ databases">
        <authorList>
            <person name="Palmer J.M."/>
        </authorList>
    </citation>
    <scope>NUCLEOTIDE SEQUENCE [LARGE SCALE GENOMIC DNA]</scope>
    <source>
        <strain evidence="2 3">TWF730</strain>
    </source>
</reference>
<accession>A0AAV9U9X1</accession>
<gene>
    <name evidence="2" type="ORF">TWF730_002974</name>
</gene>
<dbReference type="AlphaFoldDB" id="A0AAV9U9X1"/>
<dbReference type="Proteomes" id="UP001373714">
    <property type="component" value="Unassembled WGS sequence"/>
</dbReference>
<evidence type="ECO:0000313" key="3">
    <source>
        <dbReference type="Proteomes" id="UP001373714"/>
    </source>
</evidence>
<proteinExistence type="predicted"/>
<keyword evidence="3" id="KW-1185">Reference proteome</keyword>
<dbReference type="EMBL" id="JAVHNS010000013">
    <property type="protein sequence ID" value="KAK6337579.1"/>
    <property type="molecule type" value="Genomic_DNA"/>
</dbReference>
<evidence type="ECO:0000256" key="1">
    <source>
        <dbReference type="SAM" id="MobiDB-lite"/>
    </source>
</evidence>
<organism evidence="2 3">
    <name type="scientific">Orbilia blumenaviensis</name>
    <dbReference type="NCBI Taxonomy" id="1796055"/>
    <lineage>
        <taxon>Eukaryota</taxon>
        <taxon>Fungi</taxon>
        <taxon>Dikarya</taxon>
        <taxon>Ascomycota</taxon>
        <taxon>Pezizomycotina</taxon>
        <taxon>Orbiliomycetes</taxon>
        <taxon>Orbiliales</taxon>
        <taxon>Orbiliaceae</taxon>
        <taxon>Orbilia</taxon>
    </lineage>
</organism>
<sequence>MLFIMSKANQPPLDEFLQSFAFPMPSVEINGYSALDLISTYLPMVEGMFNRFKDKVSLMSSRVKAVGAGALTNFQSRGHSPDEIRSKILVWIDRAVRAKNGLFALHMKAIEAENFMIRLLDCLQNDEVINIDKEICGLQSPQLFSISNLRSRRRNLLSVEKADLQVVKDVLGFLTWKQNFSDLQVIFTKGYQILDQHLQDLRAELVRLEQYPATDMKMPSIQPAQHRSSATQPNLHVSSDTVQKPPRKKQRAGHFISPPTMKPGHHIDLSGMGMVGLPPLQDPIASRSIYNGVFGGKWYPLDVEIGEYNNPVGNHGYGGIGLSQSLGQSPPPSQLEDFVSVTQDAYDYIQPITGDPLQGTAANFQKLPEFWNQGTHDDSAQIDSAMTISNVLSNTQHDATPARFNQSAYSFGYGSNSAPGFQSSSIFWPPHHTHMPLIPGPSVYGNLVNTQPSQFQEFGQNMLTGRIMASSHSCQDIFAQPSQMAAVNNPSANVEQLFDIQTRDMYTNISKLPIQVPPDAHTDSEPMLEINIDPRLGIGDNFNAQQVRAEGGRVVGPYGESDVSGMERYFGFDGAGSEVRARVPLNLNQPAEANISQDYEIINMATPERLSDITSSAGINHSFGAVPSTEPPSQSYANETLANPIAVWDFSWLRE</sequence>
<name>A0AAV9U9X1_9PEZI</name>
<feature type="region of interest" description="Disordered" evidence="1">
    <location>
        <begin position="221"/>
        <end position="262"/>
    </location>
</feature>
<comment type="caution">
    <text evidence="2">The sequence shown here is derived from an EMBL/GenBank/DDBJ whole genome shotgun (WGS) entry which is preliminary data.</text>
</comment>
<feature type="compositionally biased region" description="Polar residues" evidence="1">
    <location>
        <begin position="222"/>
        <end position="242"/>
    </location>
</feature>
<protein>
    <submittedName>
        <fullName evidence="2">Uncharacterized protein</fullName>
    </submittedName>
</protein>
<evidence type="ECO:0000313" key="2">
    <source>
        <dbReference type="EMBL" id="KAK6337579.1"/>
    </source>
</evidence>